<keyword evidence="2" id="KW-1185">Reference proteome</keyword>
<evidence type="ECO:0000313" key="1">
    <source>
        <dbReference type="EMBL" id="BBO92924.1"/>
    </source>
</evidence>
<name>A0A5K8AMS0_9BACT</name>
<proteinExistence type="predicted"/>
<accession>A0A5K8AMS0</accession>
<sequence>MQYALTSLGRKQYRMRDLEWFIGTPLLDVFTELLETKDNELPLKGLCGFTKKDIAVGGFLRAGFIKGFRRCCPGLKGTVQTFL</sequence>
<dbReference type="InterPro" id="IPR023198">
    <property type="entry name" value="PGP-like_dom2"/>
</dbReference>
<evidence type="ECO:0000313" key="2">
    <source>
        <dbReference type="Proteomes" id="UP000422108"/>
    </source>
</evidence>
<organism evidence="1 2">
    <name type="scientific">Desulfosarcina ovata subsp. ovata</name>
    <dbReference type="NCBI Taxonomy" id="2752305"/>
    <lineage>
        <taxon>Bacteria</taxon>
        <taxon>Pseudomonadati</taxon>
        <taxon>Thermodesulfobacteriota</taxon>
        <taxon>Desulfobacteria</taxon>
        <taxon>Desulfobacterales</taxon>
        <taxon>Desulfosarcinaceae</taxon>
        <taxon>Desulfosarcina</taxon>
    </lineage>
</organism>
<reference evidence="1 2" key="1">
    <citation type="submission" date="2019-11" db="EMBL/GenBank/DDBJ databases">
        <title>Comparative genomics of hydrocarbon-degrading Desulfosarcina strains.</title>
        <authorList>
            <person name="Watanabe M."/>
            <person name="Kojima H."/>
            <person name="Fukui M."/>
        </authorList>
    </citation>
    <scope>NUCLEOTIDE SEQUENCE [LARGE SCALE GENOMIC DNA]</scope>
    <source>
        <strain evidence="2">oXyS1</strain>
    </source>
</reference>
<dbReference type="EMBL" id="AP021879">
    <property type="protein sequence ID" value="BBO92924.1"/>
    <property type="molecule type" value="Genomic_DNA"/>
</dbReference>
<dbReference type="Proteomes" id="UP000422108">
    <property type="component" value="Chromosome"/>
</dbReference>
<dbReference type="Gene3D" id="1.10.150.240">
    <property type="entry name" value="Putative phosphatase, domain 2"/>
    <property type="match status" value="1"/>
</dbReference>
<dbReference type="AlphaFoldDB" id="A0A5K8AMS0"/>
<protein>
    <submittedName>
        <fullName evidence="1">Uncharacterized protein</fullName>
    </submittedName>
</protein>
<gene>
    <name evidence="1" type="ORF">DSCOOX_61040</name>
</gene>